<comment type="caution">
    <text evidence="1">The sequence shown here is derived from an EMBL/GenBank/DDBJ whole genome shotgun (WGS) entry which is preliminary data.</text>
</comment>
<accession>A0A5B7I7M3</accession>
<evidence type="ECO:0000313" key="1">
    <source>
        <dbReference type="EMBL" id="MPC81401.1"/>
    </source>
</evidence>
<gene>
    <name evidence="1" type="ORF">E2C01_076015</name>
</gene>
<reference evidence="1 2" key="1">
    <citation type="submission" date="2019-05" db="EMBL/GenBank/DDBJ databases">
        <title>Another draft genome of Portunus trituberculatus and its Hox gene families provides insights of decapod evolution.</title>
        <authorList>
            <person name="Jeong J.-H."/>
            <person name="Song I."/>
            <person name="Kim S."/>
            <person name="Choi T."/>
            <person name="Kim D."/>
            <person name="Ryu S."/>
            <person name="Kim W."/>
        </authorList>
    </citation>
    <scope>NUCLEOTIDE SEQUENCE [LARGE SCALE GENOMIC DNA]</scope>
    <source>
        <tissue evidence="1">Muscle</tissue>
    </source>
</reference>
<organism evidence="1 2">
    <name type="scientific">Portunus trituberculatus</name>
    <name type="common">Swimming crab</name>
    <name type="synonym">Neptunus trituberculatus</name>
    <dbReference type="NCBI Taxonomy" id="210409"/>
    <lineage>
        <taxon>Eukaryota</taxon>
        <taxon>Metazoa</taxon>
        <taxon>Ecdysozoa</taxon>
        <taxon>Arthropoda</taxon>
        <taxon>Crustacea</taxon>
        <taxon>Multicrustacea</taxon>
        <taxon>Malacostraca</taxon>
        <taxon>Eumalacostraca</taxon>
        <taxon>Eucarida</taxon>
        <taxon>Decapoda</taxon>
        <taxon>Pleocyemata</taxon>
        <taxon>Brachyura</taxon>
        <taxon>Eubrachyura</taxon>
        <taxon>Portunoidea</taxon>
        <taxon>Portunidae</taxon>
        <taxon>Portuninae</taxon>
        <taxon>Portunus</taxon>
    </lineage>
</organism>
<dbReference type="AlphaFoldDB" id="A0A5B7I7M3"/>
<evidence type="ECO:0000313" key="2">
    <source>
        <dbReference type="Proteomes" id="UP000324222"/>
    </source>
</evidence>
<dbReference type="Proteomes" id="UP000324222">
    <property type="component" value="Unassembled WGS sequence"/>
</dbReference>
<dbReference type="EMBL" id="VSRR010056872">
    <property type="protein sequence ID" value="MPC81401.1"/>
    <property type="molecule type" value="Genomic_DNA"/>
</dbReference>
<proteinExistence type="predicted"/>
<protein>
    <submittedName>
        <fullName evidence="1">Uncharacterized protein</fullName>
    </submittedName>
</protein>
<sequence length="79" mass="9379">MKRREKKDLGVIIQDTLTPERHNNGLFASTYKTLSNMRVAFSYMDKSMMKKIIATRIRQEDRHSKIMRSQSVFEGHYKV</sequence>
<keyword evidence="2" id="KW-1185">Reference proteome</keyword>
<name>A0A5B7I7M3_PORTR</name>